<reference evidence="2 3" key="1">
    <citation type="journal article" date="2012" name="J. Bacteriol.">
        <title>Genome sequence of an alkane-degrading bacterium, Alcanivorax pacificus type strain W11-5, isolated from deep sea sediment.</title>
        <authorList>
            <person name="Lai Q."/>
            <person name="Shao Z."/>
        </authorList>
    </citation>
    <scope>NUCLEOTIDE SEQUENCE [LARGE SCALE GENOMIC DNA]</scope>
    <source>
        <strain evidence="2 3">W11-5</strain>
    </source>
</reference>
<name>A0A0B4XMQ0_9GAMM</name>
<dbReference type="InterPro" id="IPR003692">
    <property type="entry name" value="Hydantoinase_B"/>
</dbReference>
<keyword evidence="3" id="KW-1185">Reference proteome</keyword>
<dbReference type="RefSeq" id="WP_008737943.1">
    <property type="nucleotide sequence ID" value="NZ_CP004387.1"/>
</dbReference>
<accession>A0A0B4XMQ0</accession>
<organism evidence="2 3">
    <name type="scientific">Isoalcanivorax pacificus W11-5</name>
    <dbReference type="NCBI Taxonomy" id="391936"/>
    <lineage>
        <taxon>Bacteria</taxon>
        <taxon>Pseudomonadati</taxon>
        <taxon>Pseudomonadota</taxon>
        <taxon>Gammaproteobacteria</taxon>
        <taxon>Oceanospirillales</taxon>
        <taxon>Alcanivoracaceae</taxon>
        <taxon>Isoalcanivorax</taxon>
    </lineage>
</organism>
<dbReference type="GO" id="GO:0005829">
    <property type="term" value="C:cytosol"/>
    <property type="evidence" value="ECO:0007669"/>
    <property type="project" value="TreeGrafter"/>
</dbReference>
<dbReference type="PANTHER" id="PTHR11365">
    <property type="entry name" value="5-OXOPROLINASE RELATED"/>
    <property type="match status" value="1"/>
</dbReference>
<feature type="domain" description="Hydantoinase B/oxoprolinase" evidence="1">
    <location>
        <begin position="2"/>
        <end position="515"/>
    </location>
</feature>
<dbReference type="STRING" id="391936.S7S_05920"/>
<sequence length="516" mass="53981">MDAVQLSIFANRLSGICEEMGALLRRCAFSPNIKDRLDFSCAIFDADGELCAQAAHIPVHLGSMAYAMRDLVSGRDWQPGALLVVNDPYLGGTHLPDVTVVAPVFGLGERPLAFAVTRAHHANIGATAPGSMPVSRHLEEEGEVIAPQWLRRDGAWQQALVQRLAGGAMDPEHSPRFGDFVAQASACEAGAGWLATLVSERGEHWIQDGVAALNAYGERLAGQMIAAIPDGCYHFADVLDDDGQGTVDIPVVVTVTIAGARAQVDFTGTAPQVPGNINCPLSVAAAAVYYCFRCLLPPAVPACAGLFRPVSLSAPEGSLVNARRPAAVAAGNVETSSRIVDAVLGALSQAMPERIPAASQGSMNNLAMGQGAQPGQPGWDYYETMGGGMGASAQADGLSAVQTHMTNTLNTPIESLERHYPLRVWRYALRRGSGGAGAQTGGDGLVRELEFLAPAQVTLLTERRRHAPWGLAGGQPGALGENQLNGEPLPGKVSFQAMPGDRLRVASAGGGGFGRS</sequence>
<dbReference type="GO" id="GO:0017168">
    <property type="term" value="F:5-oxoprolinase (ATP-hydrolyzing) activity"/>
    <property type="evidence" value="ECO:0007669"/>
    <property type="project" value="TreeGrafter"/>
</dbReference>
<dbReference type="KEGG" id="apac:S7S_05920"/>
<proteinExistence type="predicted"/>
<protein>
    <submittedName>
        <fullName evidence="2">N-methylhydantoinase B</fullName>
    </submittedName>
</protein>
<dbReference type="EMBL" id="CP004387">
    <property type="protein sequence ID" value="AJD47602.1"/>
    <property type="molecule type" value="Genomic_DNA"/>
</dbReference>
<dbReference type="AlphaFoldDB" id="A0A0B4XMQ0"/>
<dbReference type="Pfam" id="PF02538">
    <property type="entry name" value="Hydantoinase_B"/>
    <property type="match status" value="1"/>
</dbReference>
<evidence type="ECO:0000313" key="2">
    <source>
        <dbReference type="EMBL" id="AJD47602.1"/>
    </source>
</evidence>
<dbReference type="Proteomes" id="UP000006764">
    <property type="component" value="Chromosome"/>
</dbReference>
<dbReference type="HOGENOM" id="CLU_020413_1_0_6"/>
<evidence type="ECO:0000313" key="3">
    <source>
        <dbReference type="Proteomes" id="UP000006764"/>
    </source>
</evidence>
<gene>
    <name evidence="2" type="ORF">S7S_05920</name>
</gene>
<evidence type="ECO:0000259" key="1">
    <source>
        <dbReference type="Pfam" id="PF02538"/>
    </source>
</evidence>
<dbReference type="PANTHER" id="PTHR11365:SF23">
    <property type="entry name" value="HYPOTHETICAL 5-OXOPROLINASE (EUROFUNG)-RELATED"/>
    <property type="match status" value="1"/>
</dbReference>
<dbReference type="InterPro" id="IPR045079">
    <property type="entry name" value="Oxoprolinase-like"/>
</dbReference>
<dbReference type="GO" id="GO:0006749">
    <property type="term" value="P:glutathione metabolic process"/>
    <property type="evidence" value="ECO:0007669"/>
    <property type="project" value="TreeGrafter"/>
</dbReference>
<dbReference type="OrthoDB" id="5288472at2"/>